<organism evidence="5 6">
    <name type="scientific">Nocardia jiangxiensis</name>
    <dbReference type="NCBI Taxonomy" id="282685"/>
    <lineage>
        <taxon>Bacteria</taxon>
        <taxon>Bacillati</taxon>
        <taxon>Actinomycetota</taxon>
        <taxon>Actinomycetes</taxon>
        <taxon>Mycobacteriales</taxon>
        <taxon>Nocardiaceae</taxon>
        <taxon>Nocardia</taxon>
    </lineage>
</organism>
<dbReference type="InterPro" id="IPR016161">
    <property type="entry name" value="Ald_DH/histidinol_DH"/>
</dbReference>
<dbReference type="PROSITE" id="PS00687">
    <property type="entry name" value="ALDEHYDE_DEHYDR_GLU"/>
    <property type="match status" value="1"/>
</dbReference>
<protein>
    <submittedName>
        <fullName evidence="5">Aldehyde dehydrogenase family protein</fullName>
    </submittedName>
</protein>
<reference evidence="5 6" key="1">
    <citation type="submission" date="2024-10" db="EMBL/GenBank/DDBJ databases">
        <title>The Natural Products Discovery Center: Release of the First 8490 Sequenced Strains for Exploring Actinobacteria Biosynthetic Diversity.</title>
        <authorList>
            <person name="Kalkreuter E."/>
            <person name="Kautsar S.A."/>
            <person name="Yang D."/>
            <person name="Bader C.D."/>
            <person name="Teijaro C.N."/>
            <person name="Fluegel L."/>
            <person name="Davis C.M."/>
            <person name="Simpson J.R."/>
            <person name="Lauterbach L."/>
            <person name="Steele A.D."/>
            <person name="Gui C."/>
            <person name="Meng S."/>
            <person name="Li G."/>
            <person name="Viehrig K."/>
            <person name="Ye F."/>
            <person name="Su P."/>
            <person name="Kiefer A.F."/>
            <person name="Nichols A."/>
            <person name="Cepeda A.J."/>
            <person name="Yan W."/>
            <person name="Fan B."/>
            <person name="Jiang Y."/>
            <person name="Adhikari A."/>
            <person name="Zheng C.-J."/>
            <person name="Schuster L."/>
            <person name="Cowan T.M."/>
            <person name="Smanski M.J."/>
            <person name="Chevrette M.G."/>
            <person name="De Carvalho L.P.S."/>
            <person name="Shen B."/>
        </authorList>
    </citation>
    <scope>NUCLEOTIDE SEQUENCE [LARGE SCALE GENOMIC DNA]</scope>
    <source>
        <strain evidence="5 6">NPDC002593</strain>
    </source>
</reference>
<dbReference type="Proteomes" id="UP001601992">
    <property type="component" value="Unassembled WGS sequence"/>
</dbReference>
<dbReference type="Pfam" id="PF00171">
    <property type="entry name" value="Aldedh"/>
    <property type="match status" value="1"/>
</dbReference>
<proteinExistence type="inferred from homology"/>
<dbReference type="InterPro" id="IPR015590">
    <property type="entry name" value="Aldehyde_DH_dom"/>
</dbReference>
<keyword evidence="1 3" id="KW-0560">Oxidoreductase</keyword>
<dbReference type="RefSeq" id="WP_387403920.1">
    <property type="nucleotide sequence ID" value="NZ_JBIAQY010000004.1"/>
</dbReference>
<feature type="domain" description="Aldehyde dehydrogenase" evidence="4">
    <location>
        <begin position="25"/>
        <end position="486"/>
    </location>
</feature>
<feature type="active site" evidence="2">
    <location>
        <position position="253"/>
    </location>
</feature>
<name>A0ABW6RYW7_9NOCA</name>
<dbReference type="InterPro" id="IPR016163">
    <property type="entry name" value="Ald_DH_C"/>
</dbReference>
<evidence type="ECO:0000313" key="5">
    <source>
        <dbReference type="EMBL" id="MFF3569169.1"/>
    </source>
</evidence>
<evidence type="ECO:0000256" key="3">
    <source>
        <dbReference type="RuleBase" id="RU003345"/>
    </source>
</evidence>
<accession>A0ABW6RYW7</accession>
<comment type="similarity">
    <text evidence="3">Belongs to the aldehyde dehydrogenase family.</text>
</comment>
<dbReference type="EMBL" id="JBIAQY010000004">
    <property type="protein sequence ID" value="MFF3569169.1"/>
    <property type="molecule type" value="Genomic_DNA"/>
</dbReference>
<evidence type="ECO:0000313" key="6">
    <source>
        <dbReference type="Proteomes" id="UP001601992"/>
    </source>
</evidence>
<evidence type="ECO:0000259" key="4">
    <source>
        <dbReference type="Pfam" id="PF00171"/>
    </source>
</evidence>
<evidence type="ECO:0000256" key="1">
    <source>
        <dbReference type="ARBA" id="ARBA00023002"/>
    </source>
</evidence>
<gene>
    <name evidence="5" type="ORF">ACFYXQ_15455</name>
</gene>
<keyword evidence="6" id="KW-1185">Reference proteome</keyword>
<dbReference type="PANTHER" id="PTHR11699">
    <property type="entry name" value="ALDEHYDE DEHYDROGENASE-RELATED"/>
    <property type="match status" value="1"/>
</dbReference>
<dbReference type="InterPro" id="IPR016162">
    <property type="entry name" value="Ald_DH_N"/>
</dbReference>
<dbReference type="Gene3D" id="3.40.605.10">
    <property type="entry name" value="Aldehyde Dehydrogenase, Chain A, domain 1"/>
    <property type="match status" value="1"/>
</dbReference>
<dbReference type="Gene3D" id="3.40.309.10">
    <property type="entry name" value="Aldehyde Dehydrogenase, Chain A, domain 2"/>
    <property type="match status" value="1"/>
</dbReference>
<evidence type="ECO:0000256" key="2">
    <source>
        <dbReference type="PROSITE-ProRule" id="PRU10007"/>
    </source>
</evidence>
<dbReference type="InterPro" id="IPR029510">
    <property type="entry name" value="Ald_DH_CS_GLU"/>
</dbReference>
<dbReference type="SUPFAM" id="SSF53720">
    <property type="entry name" value="ALDH-like"/>
    <property type="match status" value="1"/>
</dbReference>
<sequence>MTALDTVVDFPHYIDGEFREAHAGGWIDSVNPATGRTWARIPAGDAADVDAAVSAANRAARAWRNRTAADRAGVLRRLAVVVRDHAEELWRVESTDNGRAVAETRPAVLGAAMQIEFHAGLAETITGQTVSLAPSALTYSALEPYGVVGVIIPWNAPLAMFLAKVSAALAAGNGVVVKPPERASVSILTVARLLEDAGIPPGLVNIVCGEGAAAGEALVDHPDVAKVGFTGSTATGRRITARSTGNMKALSLELGGKSPNIVFADADLDAAAVGVAAGIFTGSAGQACIAGSRILVQDSIFDDLLERVRDIAGQIVLGDPLDSSTGMGPLAFDQQYAKVCDYLDLGVAEGARRVFGGRTAPELFQADNPLRNGYFVEPTLFATEDNGLRICQEEIFGPVAVAVPFSSDDQAVELANGTAYGLAAGVWSRDLGRVHRMAGALRAGTVWVNTYRRLHWALPFGGHKQSGNGVSNGPDALHEWLEHKSVWIEHGV</sequence>
<comment type="caution">
    <text evidence="5">The sequence shown here is derived from an EMBL/GenBank/DDBJ whole genome shotgun (WGS) entry which is preliminary data.</text>
</comment>